<organism evidence="1 2">
    <name type="scientific">Temnothorax longispinosus</name>
    <dbReference type="NCBI Taxonomy" id="300112"/>
    <lineage>
        <taxon>Eukaryota</taxon>
        <taxon>Metazoa</taxon>
        <taxon>Ecdysozoa</taxon>
        <taxon>Arthropoda</taxon>
        <taxon>Hexapoda</taxon>
        <taxon>Insecta</taxon>
        <taxon>Pterygota</taxon>
        <taxon>Neoptera</taxon>
        <taxon>Endopterygota</taxon>
        <taxon>Hymenoptera</taxon>
        <taxon>Apocrita</taxon>
        <taxon>Aculeata</taxon>
        <taxon>Formicoidea</taxon>
        <taxon>Formicidae</taxon>
        <taxon>Myrmicinae</taxon>
        <taxon>Temnothorax</taxon>
    </lineage>
</organism>
<accession>A0A4S2L2B4</accession>
<evidence type="ECO:0000313" key="2">
    <source>
        <dbReference type="Proteomes" id="UP000310200"/>
    </source>
</evidence>
<dbReference type="Proteomes" id="UP000310200">
    <property type="component" value="Unassembled WGS sequence"/>
</dbReference>
<protein>
    <submittedName>
        <fullName evidence="1">Uncharacterized protein</fullName>
    </submittedName>
</protein>
<keyword evidence="2" id="KW-1185">Reference proteome</keyword>
<dbReference type="EMBL" id="QBLH01000655">
    <property type="protein sequence ID" value="TGZ54487.1"/>
    <property type="molecule type" value="Genomic_DNA"/>
</dbReference>
<evidence type="ECO:0000313" key="1">
    <source>
        <dbReference type="EMBL" id="TGZ54487.1"/>
    </source>
</evidence>
<sequence length="138" mass="15663">MFNTTLCCNMNYIHNCKLTPRIDVPGVGAETIYAKSFPEIPFAPCTTLHDENRAISSKFTGINGIIGASRVNAVLRISHVFVRSDFDASLTMHPTPLHRRPQRGHAYEQNYRISSRIFPDFPDAYYADSSRKSLEQLR</sequence>
<proteinExistence type="predicted"/>
<name>A0A4S2L2B4_9HYME</name>
<reference evidence="1 2" key="1">
    <citation type="journal article" date="2019" name="Philos. Trans. R. Soc. Lond., B, Biol. Sci.">
        <title>Ant behaviour and brain gene expression of defending hosts depend on the ecological success of the intruding social parasite.</title>
        <authorList>
            <person name="Kaur R."/>
            <person name="Stoldt M."/>
            <person name="Jongepier E."/>
            <person name="Feldmeyer B."/>
            <person name="Menzel F."/>
            <person name="Bornberg-Bauer E."/>
            <person name="Foitzik S."/>
        </authorList>
    </citation>
    <scope>NUCLEOTIDE SEQUENCE [LARGE SCALE GENOMIC DNA]</scope>
    <source>
        <tissue evidence="1">Whole body</tissue>
    </source>
</reference>
<comment type="caution">
    <text evidence="1">The sequence shown here is derived from an EMBL/GenBank/DDBJ whole genome shotgun (WGS) entry which is preliminary data.</text>
</comment>
<gene>
    <name evidence="1" type="ORF">DBV15_06963</name>
</gene>
<dbReference type="AlphaFoldDB" id="A0A4S2L2B4"/>